<comment type="similarity">
    <text evidence="5">Belongs to the sulfotransferase 1 family.</text>
</comment>
<dbReference type="EMBL" id="SWLE01000001">
    <property type="protein sequence ID" value="TNN03941.1"/>
    <property type="molecule type" value="Genomic_DNA"/>
</dbReference>
<dbReference type="Pfam" id="PF00685">
    <property type="entry name" value="Sulfotransfer_1"/>
    <property type="match status" value="1"/>
</dbReference>
<keyword evidence="2" id="KW-0325">Glycoprotein</keyword>
<organism evidence="9 10">
    <name type="scientific">Takifugu bimaculatus</name>
    <dbReference type="NCBI Taxonomy" id="433685"/>
    <lineage>
        <taxon>Eukaryota</taxon>
        <taxon>Metazoa</taxon>
        <taxon>Chordata</taxon>
        <taxon>Craniata</taxon>
        <taxon>Vertebrata</taxon>
        <taxon>Euteleostomi</taxon>
        <taxon>Actinopterygii</taxon>
        <taxon>Neopterygii</taxon>
        <taxon>Teleostei</taxon>
        <taxon>Neoteleostei</taxon>
        <taxon>Acanthomorphata</taxon>
        <taxon>Eupercaria</taxon>
        <taxon>Tetraodontiformes</taxon>
        <taxon>Tetradontoidea</taxon>
        <taxon>Tetraodontidae</taxon>
        <taxon>Takifugu</taxon>
    </lineage>
</organism>
<comment type="caution">
    <text evidence="9">The sequence shown here is derived from an EMBL/GenBank/DDBJ whole genome shotgun (WGS) entry which is preliminary data.</text>
</comment>
<gene>
    <name evidence="9" type="ORF">fugu_000970</name>
</gene>
<keyword evidence="7" id="KW-1133">Transmembrane helix</keyword>
<evidence type="ECO:0000259" key="8">
    <source>
        <dbReference type="Pfam" id="PF00685"/>
    </source>
</evidence>
<reference evidence="9 10" key="1">
    <citation type="submission" date="2019-04" db="EMBL/GenBank/DDBJ databases">
        <title>The sequence and de novo assembly of Takifugu bimaculatus genome using PacBio and Hi-C technologies.</title>
        <authorList>
            <person name="Xu P."/>
            <person name="Liu B."/>
            <person name="Zhou Z."/>
        </authorList>
    </citation>
    <scope>NUCLEOTIDE SEQUENCE [LARGE SCALE GENOMIC DNA]</scope>
    <source>
        <strain evidence="9">TB-2018</strain>
        <tissue evidence="9">Muscle</tissue>
    </source>
</reference>
<evidence type="ECO:0000256" key="6">
    <source>
        <dbReference type="SAM" id="MobiDB-lite"/>
    </source>
</evidence>
<feature type="active site" description="For sulfotransferase activity" evidence="3">
    <location>
        <position position="130"/>
    </location>
</feature>
<evidence type="ECO:0000256" key="2">
    <source>
        <dbReference type="ARBA" id="ARBA00023180"/>
    </source>
</evidence>
<dbReference type="PANTHER" id="PTHR10605">
    <property type="entry name" value="HEPARAN SULFATE SULFOTRANSFERASE"/>
    <property type="match status" value="1"/>
</dbReference>
<dbReference type="Gene3D" id="3.40.50.300">
    <property type="entry name" value="P-loop containing nucleotide triphosphate hydrolases"/>
    <property type="match status" value="1"/>
</dbReference>
<evidence type="ECO:0000313" key="10">
    <source>
        <dbReference type="Proteomes" id="UP000516260"/>
    </source>
</evidence>
<name>A0A4Z2CIE0_9TELE</name>
<accession>A0A4Z2CIE0</accession>
<feature type="domain" description="Sulfotransferase" evidence="8">
    <location>
        <begin position="122"/>
        <end position="167"/>
    </location>
</feature>
<proteinExistence type="inferred from homology"/>
<evidence type="ECO:0000256" key="5">
    <source>
        <dbReference type="RuleBase" id="RU361155"/>
    </source>
</evidence>
<dbReference type="SUPFAM" id="SSF52540">
    <property type="entry name" value="P-loop containing nucleoside triphosphate hydrolases"/>
    <property type="match status" value="1"/>
</dbReference>
<dbReference type="InterPro" id="IPR037359">
    <property type="entry name" value="NST/OST"/>
</dbReference>
<sequence length="168" mass="18685">MACALLFSRLLPISHRLTRTSVCVFSLFLSYVCYCLLFPADTIIQRSVDVTLSCQRVPTQGAKMRIRKSLSCVSPSDVRPTTGEEARLKGAQSPPSGVQVARNDTPSPPMSNLKFGNKKLPNAIIVGVKKGGTRAVLEFIRIHPDVRAAGTETHFFDRNYDRGLEWYR</sequence>
<keyword evidence="7" id="KW-0812">Transmembrane</keyword>
<dbReference type="PANTHER" id="PTHR10605:SF10">
    <property type="entry name" value="HEPARAN SULFATE GLUCOSAMINE 3-O-SULFOTRANSFERASE 2"/>
    <property type="match status" value="1"/>
</dbReference>
<dbReference type="Proteomes" id="UP000516260">
    <property type="component" value="Chromosome 1"/>
</dbReference>
<keyword evidence="10" id="KW-1185">Reference proteome</keyword>
<evidence type="ECO:0000256" key="1">
    <source>
        <dbReference type="ARBA" id="ARBA00022679"/>
    </source>
</evidence>
<feature type="binding site" evidence="4">
    <location>
        <begin position="130"/>
        <end position="134"/>
    </location>
    <ligand>
        <name>3'-phosphoadenylyl sulfate</name>
        <dbReference type="ChEBI" id="CHEBI:58339"/>
    </ligand>
</feature>
<evidence type="ECO:0000256" key="7">
    <source>
        <dbReference type="SAM" id="Phobius"/>
    </source>
</evidence>
<evidence type="ECO:0000256" key="3">
    <source>
        <dbReference type="PIRSR" id="PIRSR637359-1"/>
    </source>
</evidence>
<dbReference type="GO" id="GO:0008467">
    <property type="term" value="F:[heparan sulfate]-glucosamine 3-sulfotransferase activity"/>
    <property type="evidence" value="ECO:0007669"/>
    <property type="project" value="TreeGrafter"/>
</dbReference>
<dbReference type="InterPro" id="IPR000863">
    <property type="entry name" value="Sulfotransferase_dom"/>
</dbReference>
<dbReference type="EC" id="2.8.2.-" evidence="5"/>
<dbReference type="AlphaFoldDB" id="A0A4Z2CIE0"/>
<feature type="transmembrane region" description="Helical" evidence="7">
    <location>
        <begin position="21"/>
        <end position="40"/>
    </location>
</feature>
<dbReference type="InterPro" id="IPR027417">
    <property type="entry name" value="P-loop_NTPase"/>
</dbReference>
<evidence type="ECO:0000313" key="9">
    <source>
        <dbReference type="EMBL" id="TNN03941.1"/>
    </source>
</evidence>
<keyword evidence="7" id="KW-0472">Membrane</keyword>
<feature type="region of interest" description="Disordered" evidence="6">
    <location>
        <begin position="76"/>
        <end position="109"/>
    </location>
</feature>
<protein>
    <recommendedName>
        <fullName evidence="5">Sulfotransferase</fullName>
        <ecNumber evidence="5">2.8.2.-</ecNumber>
    </recommendedName>
</protein>
<evidence type="ECO:0000256" key="4">
    <source>
        <dbReference type="PIRSR" id="PIRSR637359-2"/>
    </source>
</evidence>
<keyword evidence="1 5" id="KW-0808">Transferase</keyword>